<feature type="compositionally biased region" description="Polar residues" evidence="1">
    <location>
        <begin position="253"/>
        <end position="269"/>
    </location>
</feature>
<keyword evidence="3" id="KW-1185">Reference proteome</keyword>
<sequence>MSKKFAENDADFAPHHPAAREAPRRPTSEEDSSYSSAEEGDDDDQEVIIVSPRPYCSSRGSERKEGEANKEIGIPRSPQRGEPHRSSSPIETYDRERSEGYASARRMDDGRFHSMESIESEPAHQQGQTLGHIADPPQGSIPNGHPTSNGISTQCGSPLMPNRDSSEPLQGSIPSAHPAGGARMIGVPNTLQLDEPPRSSLPIQTHNREQSTGYAGTRITVQDRFHSMDSIESEPEQQQGQSLGHITDPPQGSFPSENPASNGIWTQGGSPPMPDRDSIDPLQGSIPSEHPAGAANQEIGVPRTVQIDEPHRSSSLTQTDNRGQSAGYAGAKIVDQGRFHSTESMESQPEQQQGQPLGATTDPPQGPFPNEIHETNGIWTHGGSPPMPDGEIIDPPQDPIPTEHPAGATNEIGVSRAPLINEPHRSPPPMLIGDREQTAGYAGSGLMDQDPLPSTEAIEGEPEQQQGQSLGPTTDPPQVSIPRVNPASNGISKQGGSPPTPDRVTIDPLQGSSPSAHPAGAAGVPHTPRAGDPHGSPARMQMDNTEQSARFAGPERGVQGPIPSWESIESEPEQQQRQSLGNTTDPPQGSIPKENRASNGASMPGGSPPTPDGALTVPSQGPNPSDRRVGGDNKAVGARYRPQVDEPYGSPLLMHTQMDNTEQSARDAGPRMMAQGPIPRRESSESELEQQQGQLLGPNTEPHQGGAPTENTACSGEPTQGWSLPMSDGDSMDSSEGPMPTEDPASNATSTQGWPPLVSVPERLSLSDLTRQFAALERARDTIRTAEGPERQNSAGQSPASNSSTPLFVLGSSGSNTAERRPRATTTTARPGRKNPSKQSHNSAEKIPGSTARTPLFTCDNSAEKIPASTATPPRLVFGSSSAAAADADDTQRDSAAEGPETHSAEKIPASTATTPLFVFGSSSVVAAAADDTQGDCVVAGDPTPDQEATLGREEEQPTCCPNCGRTFATKRGLANNLRRGTNNPCAKLNAEIINQQQNVPTSSDPSTKRSRGQRIEDHGEGRTSQAALSRSPKREQHRKDPPLSSPYPPWAGPTSAADLPAPEDKETTPTTQQDLQTTTERNSQSLQTNNPPEATAQRNEPISRRKPLRIPRLSADSRARLQKTLEELAKETAEKVSGGTWEEAEAVINGFTERLYDAIWFADKAPTAAQKDGPRKQHSQNGKHQATPTARVSPRLAQAQDNVTKALHALREEERAQQGKPTDSIEAKMKKRAE</sequence>
<feature type="compositionally biased region" description="Polar residues" evidence="1">
    <location>
        <begin position="344"/>
        <end position="355"/>
    </location>
</feature>
<feature type="compositionally biased region" description="Low complexity" evidence="1">
    <location>
        <begin position="1069"/>
        <end position="1080"/>
    </location>
</feature>
<feature type="compositionally biased region" description="Polar residues" evidence="1">
    <location>
        <begin position="486"/>
        <end position="497"/>
    </location>
</feature>
<feature type="compositionally biased region" description="Polar residues" evidence="1">
    <location>
        <begin position="313"/>
        <end position="324"/>
    </location>
</feature>
<dbReference type="Proteomes" id="UP000030754">
    <property type="component" value="Unassembled WGS sequence"/>
</dbReference>
<proteinExistence type="predicted"/>
<feature type="region of interest" description="Disordered" evidence="1">
    <location>
        <begin position="1168"/>
        <end position="1198"/>
    </location>
</feature>
<reference evidence="2" key="1">
    <citation type="submission" date="2013-10" db="EMBL/GenBank/DDBJ databases">
        <title>Genomic analysis of the causative agents of coccidiosis in chickens.</title>
        <authorList>
            <person name="Reid A.J."/>
            <person name="Blake D."/>
            <person name="Billington K."/>
            <person name="Browne H."/>
            <person name="Dunn M."/>
            <person name="Hung S."/>
            <person name="Kawahara F."/>
            <person name="Miranda-Saavedra D."/>
            <person name="Mourier T."/>
            <person name="Nagra H."/>
            <person name="Otto T.D."/>
            <person name="Rawlings N."/>
            <person name="Sanchez A."/>
            <person name="Sanders M."/>
            <person name="Subramaniam C."/>
            <person name="Tay Y."/>
            <person name="Dear P."/>
            <person name="Doerig C."/>
            <person name="Gruber A."/>
            <person name="Parkinson J."/>
            <person name="Shirley M."/>
            <person name="Wan K.L."/>
            <person name="Berriman M."/>
            <person name="Tomley F."/>
            <person name="Pain A."/>
        </authorList>
    </citation>
    <scope>NUCLEOTIDE SEQUENCE [LARGE SCALE GENOMIC DNA]</scope>
    <source>
        <strain evidence="2">Houghton</strain>
    </source>
</reference>
<protein>
    <submittedName>
        <fullName evidence="2">Uncharacterized protein</fullName>
    </submittedName>
</protein>
<feature type="region of interest" description="Disordered" evidence="1">
    <location>
        <begin position="994"/>
        <end position="1118"/>
    </location>
</feature>
<feature type="compositionally biased region" description="Polar residues" evidence="1">
    <location>
        <begin position="1081"/>
        <end position="1101"/>
    </location>
</feature>
<feature type="region of interest" description="Disordered" evidence="1">
    <location>
        <begin position="1"/>
        <end position="759"/>
    </location>
</feature>
<feature type="compositionally biased region" description="Low complexity" evidence="1">
    <location>
        <begin position="561"/>
        <end position="579"/>
    </location>
</feature>
<feature type="compositionally biased region" description="Polar residues" evidence="1">
    <location>
        <begin position="744"/>
        <end position="753"/>
    </location>
</feature>
<accession>U6MV48</accession>
<dbReference type="GeneID" id="25472985"/>
<feature type="compositionally biased region" description="Polar residues" evidence="1">
    <location>
        <begin position="201"/>
        <end position="214"/>
    </location>
</feature>
<dbReference type="VEuPathDB" id="ToxoDB:ENH_00028190"/>
<feature type="compositionally biased region" description="Polar residues" evidence="1">
    <location>
        <begin position="791"/>
        <end position="816"/>
    </location>
</feature>
<feature type="non-terminal residue" evidence="2">
    <location>
        <position position="1235"/>
    </location>
</feature>
<evidence type="ECO:0000256" key="1">
    <source>
        <dbReference type="SAM" id="MobiDB-lite"/>
    </source>
</evidence>
<feature type="compositionally biased region" description="Polar residues" evidence="1">
    <location>
        <begin position="145"/>
        <end position="156"/>
    </location>
</feature>
<evidence type="ECO:0000313" key="3">
    <source>
        <dbReference type="Proteomes" id="UP000030754"/>
    </source>
</evidence>
<feature type="region of interest" description="Disordered" evidence="1">
    <location>
        <begin position="1211"/>
        <end position="1235"/>
    </location>
</feature>
<dbReference type="OrthoDB" id="353401at2759"/>
<feature type="compositionally biased region" description="Polar residues" evidence="1">
    <location>
        <begin position="994"/>
        <end position="1006"/>
    </location>
</feature>
<feature type="compositionally biased region" description="Basic and acidic residues" evidence="1">
    <location>
        <begin position="1033"/>
        <end position="1042"/>
    </location>
</feature>
<evidence type="ECO:0000313" key="2">
    <source>
        <dbReference type="EMBL" id="CDJ66978.1"/>
    </source>
</evidence>
<feature type="compositionally biased region" description="Low complexity" evidence="1">
    <location>
        <begin position="723"/>
        <end position="739"/>
    </location>
</feature>
<reference evidence="2" key="2">
    <citation type="submission" date="2013-10" db="EMBL/GenBank/DDBJ databases">
        <authorList>
            <person name="Aslett M."/>
        </authorList>
    </citation>
    <scope>NUCLEOTIDE SEQUENCE [LARGE SCALE GENOMIC DNA]</scope>
    <source>
        <strain evidence="2">Houghton</strain>
    </source>
</reference>
<dbReference type="AlphaFoldDB" id="U6MV48"/>
<feature type="compositionally biased region" description="Basic and acidic residues" evidence="1">
    <location>
        <begin position="92"/>
        <end position="116"/>
    </location>
</feature>
<feature type="compositionally biased region" description="Basic and acidic residues" evidence="1">
    <location>
        <begin position="890"/>
        <end position="906"/>
    </location>
</feature>
<feature type="compositionally biased region" description="Basic and acidic residues" evidence="1">
    <location>
        <begin position="780"/>
        <end position="790"/>
    </location>
</feature>
<feature type="compositionally biased region" description="Polar residues" evidence="1">
    <location>
        <begin position="709"/>
        <end position="722"/>
    </location>
</feature>
<dbReference type="EMBL" id="HG723939">
    <property type="protein sequence ID" value="CDJ66978.1"/>
    <property type="molecule type" value="Genomic_DNA"/>
</dbReference>
<feature type="compositionally biased region" description="Low complexity" evidence="1">
    <location>
        <begin position="511"/>
        <end position="526"/>
    </location>
</feature>
<organism evidence="2 3">
    <name type="scientific">Eimeria necatrix</name>
    <dbReference type="NCBI Taxonomy" id="51315"/>
    <lineage>
        <taxon>Eukaryota</taxon>
        <taxon>Sar</taxon>
        <taxon>Alveolata</taxon>
        <taxon>Apicomplexa</taxon>
        <taxon>Conoidasida</taxon>
        <taxon>Coccidia</taxon>
        <taxon>Eucoccidiorida</taxon>
        <taxon>Eimeriorina</taxon>
        <taxon>Eimeriidae</taxon>
        <taxon>Eimeria</taxon>
    </lineage>
</organism>
<feature type="compositionally biased region" description="Basic and acidic residues" evidence="1">
    <location>
        <begin position="60"/>
        <end position="70"/>
    </location>
</feature>
<feature type="compositionally biased region" description="Basic and acidic residues" evidence="1">
    <location>
        <begin position="1"/>
        <end position="28"/>
    </location>
</feature>
<feature type="compositionally biased region" description="Polar residues" evidence="1">
    <location>
        <begin position="463"/>
        <end position="472"/>
    </location>
</feature>
<feature type="region of interest" description="Disordered" evidence="1">
    <location>
        <begin position="780"/>
        <end position="910"/>
    </location>
</feature>
<dbReference type="RefSeq" id="XP_013435445.1">
    <property type="nucleotide sequence ID" value="XM_013579991.1"/>
</dbReference>
<feature type="compositionally biased region" description="Polar residues" evidence="1">
    <location>
        <begin position="1180"/>
        <end position="1191"/>
    </location>
</feature>
<gene>
    <name evidence="2" type="ORF">ENH_00028190</name>
</gene>
<name>U6MV48_9EIME</name>